<dbReference type="GO" id="GO:0022857">
    <property type="term" value="F:transmembrane transporter activity"/>
    <property type="evidence" value="ECO:0007669"/>
    <property type="project" value="UniProtKB-UniRule"/>
</dbReference>
<evidence type="ECO:0000313" key="11">
    <source>
        <dbReference type="EMBL" id="AXV67523.1"/>
    </source>
</evidence>
<dbReference type="GO" id="GO:0015740">
    <property type="term" value="P:C4-dicarboxylate transport"/>
    <property type="evidence" value="ECO:0007669"/>
    <property type="project" value="TreeGrafter"/>
</dbReference>
<evidence type="ECO:0000256" key="8">
    <source>
        <dbReference type="ARBA" id="ARBA00038436"/>
    </source>
</evidence>
<proteinExistence type="inferred from homology"/>
<evidence type="ECO:0000256" key="2">
    <source>
        <dbReference type="ARBA" id="ARBA00022448"/>
    </source>
</evidence>
<evidence type="ECO:0000313" key="12">
    <source>
        <dbReference type="EMBL" id="SFT52337.1"/>
    </source>
</evidence>
<comment type="function">
    <text evidence="9">Part of the tripartite ATP-independent periplasmic (TRAP) transport system.</text>
</comment>
<reference evidence="12 13" key="1">
    <citation type="submission" date="2016-10" db="EMBL/GenBank/DDBJ databases">
        <authorList>
            <person name="Varghese N."/>
            <person name="Submissions S."/>
        </authorList>
    </citation>
    <scope>NUCLEOTIDE SEQUENCE [LARGE SCALE GENOMIC DNA]</scope>
    <source>
        <strain evidence="12 13">CGMCC 1.8499</strain>
    </source>
</reference>
<evidence type="ECO:0000256" key="5">
    <source>
        <dbReference type="ARBA" id="ARBA00022692"/>
    </source>
</evidence>
<protein>
    <recommendedName>
        <fullName evidence="9">TRAP transporter small permease protein</fullName>
    </recommendedName>
</protein>
<comment type="subcellular location">
    <subcellularLocation>
        <location evidence="1 9">Cell inner membrane</location>
        <topology evidence="1 9">Multi-pass membrane protein</topology>
    </subcellularLocation>
</comment>
<dbReference type="AlphaFoldDB" id="A0AAD0WEH1"/>
<name>A0AAD0WEH1_9GAMM</name>
<feature type="transmembrane region" description="Helical" evidence="9">
    <location>
        <begin position="87"/>
        <end position="110"/>
    </location>
</feature>
<dbReference type="GeneID" id="99507710"/>
<evidence type="ECO:0000313" key="13">
    <source>
        <dbReference type="Proteomes" id="UP000183805"/>
    </source>
</evidence>
<dbReference type="GO" id="GO:0005886">
    <property type="term" value="C:plasma membrane"/>
    <property type="evidence" value="ECO:0007669"/>
    <property type="project" value="UniProtKB-SubCell"/>
</dbReference>
<keyword evidence="4 9" id="KW-0997">Cell inner membrane</keyword>
<keyword evidence="6 9" id="KW-1133">Transmembrane helix</keyword>
<evidence type="ECO:0000259" key="10">
    <source>
        <dbReference type="Pfam" id="PF04290"/>
    </source>
</evidence>
<comment type="similarity">
    <text evidence="8 9">Belongs to the TRAP transporter small permease family.</text>
</comment>
<gene>
    <name evidence="11" type="ORF">D0907_19680</name>
    <name evidence="12" type="ORF">SAMN04487854_10463</name>
</gene>
<dbReference type="Proteomes" id="UP000264605">
    <property type="component" value="Plasmid unnamed1"/>
</dbReference>
<keyword evidence="13" id="KW-1185">Reference proteome</keyword>
<evidence type="ECO:0000256" key="4">
    <source>
        <dbReference type="ARBA" id="ARBA00022519"/>
    </source>
</evidence>
<keyword evidence="5 9" id="KW-0812">Transmembrane</keyword>
<organism evidence="11 14">
    <name type="scientific">Pseudoalteromonas lipolytica</name>
    <dbReference type="NCBI Taxonomy" id="570156"/>
    <lineage>
        <taxon>Bacteria</taxon>
        <taxon>Pseudomonadati</taxon>
        <taxon>Pseudomonadota</taxon>
        <taxon>Gammaproteobacteria</taxon>
        <taxon>Alteromonadales</taxon>
        <taxon>Pseudoalteromonadaceae</taxon>
        <taxon>Pseudoalteromonas</taxon>
    </lineage>
</organism>
<feature type="transmembrane region" description="Helical" evidence="9">
    <location>
        <begin position="12"/>
        <end position="32"/>
    </location>
</feature>
<dbReference type="PANTHER" id="PTHR35011">
    <property type="entry name" value="2,3-DIKETO-L-GULONATE TRAP TRANSPORTER SMALL PERMEASE PROTEIN YIAM"/>
    <property type="match status" value="1"/>
</dbReference>
<dbReference type="Pfam" id="PF04290">
    <property type="entry name" value="DctQ"/>
    <property type="match status" value="1"/>
</dbReference>
<geneLocation type="plasmid" evidence="11 14">
    <name>unnamed1</name>
</geneLocation>
<dbReference type="EMBL" id="CP032091">
    <property type="protein sequence ID" value="AXV67523.1"/>
    <property type="molecule type" value="Genomic_DNA"/>
</dbReference>
<keyword evidence="11" id="KW-0614">Plasmid</keyword>
<keyword evidence="2 9" id="KW-0813">Transport</keyword>
<reference evidence="11 14" key="2">
    <citation type="submission" date="2018-08" db="EMBL/GenBank/DDBJ databases">
        <title>Draft genome sequence of Pseudoalteromonas donghaensis HJ51.</title>
        <authorList>
            <person name="Oh J."/>
            <person name="Roh D."/>
        </authorList>
    </citation>
    <scope>NUCLEOTIDE SEQUENCE [LARGE SCALE GENOMIC DNA]</scope>
    <source>
        <strain evidence="11 14">HJ51</strain>
        <plasmid evidence="11 14">unnamed1</plasmid>
    </source>
</reference>
<dbReference type="RefSeq" id="WP_036972283.1">
    <property type="nucleotide sequence ID" value="NZ_CP032091.1"/>
</dbReference>
<evidence type="ECO:0000313" key="14">
    <source>
        <dbReference type="Proteomes" id="UP000264605"/>
    </source>
</evidence>
<feature type="domain" description="Tripartite ATP-independent periplasmic transporters DctQ component" evidence="10">
    <location>
        <begin position="23"/>
        <end position="154"/>
    </location>
</feature>
<dbReference type="InterPro" id="IPR055348">
    <property type="entry name" value="DctQ"/>
</dbReference>
<evidence type="ECO:0000256" key="7">
    <source>
        <dbReference type="ARBA" id="ARBA00023136"/>
    </source>
</evidence>
<keyword evidence="7 9" id="KW-0472">Membrane</keyword>
<dbReference type="EMBL" id="FPAZ01000004">
    <property type="protein sequence ID" value="SFT52337.1"/>
    <property type="molecule type" value="Genomic_DNA"/>
</dbReference>
<sequence length="161" mass="18066">MTKLNSHLNSLIERILIVAMIAIVAVVTWQVFSRFILRSPSSYTEELARFLLMWIGVLGASYAYRTRAHLGLDLFYQKMVPTLRRKCTFIIELSVLITASCILVYGGSLLMMLSFELEQSSAALGINMGFVYAVLPLSGLLIVFNCVENIVNCLMNVMEES</sequence>
<keyword evidence="3" id="KW-1003">Cell membrane</keyword>
<accession>A0AAD0WEH1</accession>
<evidence type="ECO:0000256" key="6">
    <source>
        <dbReference type="ARBA" id="ARBA00022989"/>
    </source>
</evidence>
<feature type="transmembrane region" description="Helical" evidence="9">
    <location>
        <begin position="47"/>
        <end position="66"/>
    </location>
</feature>
<evidence type="ECO:0000256" key="3">
    <source>
        <dbReference type="ARBA" id="ARBA00022475"/>
    </source>
</evidence>
<evidence type="ECO:0000256" key="1">
    <source>
        <dbReference type="ARBA" id="ARBA00004429"/>
    </source>
</evidence>
<dbReference type="PANTHER" id="PTHR35011:SF2">
    <property type="entry name" value="2,3-DIKETO-L-GULONATE TRAP TRANSPORTER SMALL PERMEASE PROTEIN YIAM"/>
    <property type="match status" value="1"/>
</dbReference>
<evidence type="ECO:0000256" key="9">
    <source>
        <dbReference type="RuleBase" id="RU369079"/>
    </source>
</evidence>
<comment type="subunit">
    <text evidence="9">The complex comprises the extracytoplasmic solute receptor protein and the two transmembrane proteins.</text>
</comment>
<dbReference type="Proteomes" id="UP000183805">
    <property type="component" value="Unassembled WGS sequence"/>
</dbReference>
<dbReference type="KEGG" id="pdj:D0907_19680"/>
<feature type="transmembrane region" description="Helical" evidence="9">
    <location>
        <begin position="130"/>
        <end position="151"/>
    </location>
</feature>
<dbReference type="InterPro" id="IPR007387">
    <property type="entry name" value="TRAP_DctQ"/>
</dbReference>